<feature type="transmembrane region" description="Helical" evidence="1">
    <location>
        <begin position="159"/>
        <end position="183"/>
    </location>
</feature>
<dbReference type="Proteomes" id="UP000305760">
    <property type="component" value="Unassembled WGS sequence"/>
</dbReference>
<evidence type="ECO:0000313" key="2">
    <source>
        <dbReference type="EMBL" id="TNJ34586.1"/>
    </source>
</evidence>
<reference evidence="2 3" key="1">
    <citation type="submission" date="2019-03" db="EMBL/GenBank/DDBJ databases">
        <title>Arenimonas daejeonensis sp. nov., isolated from compost.</title>
        <authorList>
            <person name="Jeon C.O."/>
        </authorList>
    </citation>
    <scope>NUCLEOTIDE SEQUENCE [LARGE SCALE GENOMIC DNA]</scope>
    <source>
        <strain evidence="2 3">R29</strain>
    </source>
</reference>
<name>A0A5C4RTR7_9GAMM</name>
<comment type="caution">
    <text evidence="2">The sequence shown here is derived from an EMBL/GenBank/DDBJ whole genome shotgun (WGS) entry which is preliminary data.</text>
</comment>
<gene>
    <name evidence="2" type="ORF">E1B00_02020</name>
</gene>
<keyword evidence="1" id="KW-0812">Transmembrane</keyword>
<evidence type="ECO:0000256" key="1">
    <source>
        <dbReference type="SAM" id="Phobius"/>
    </source>
</evidence>
<feature type="transmembrane region" description="Helical" evidence="1">
    <location>
        <begin position="107"/>
        <end position="126"/>
    </location>
</feature>
<organism evidence="2 3">
    <name type="scientific">Arenimonas terrae</name>
    <dbReference type="NCBI Taxonomy" id="2546226"/>
    <lineage>
        <taxon>Bacteria</taxon>
        <taxon>Pseudomonadati</taxon>
        <taxon>Pseudomonadota</taxon>
        <taxon>Gammaproteobacteria</taxon>
        <taxon>Lysobacterales</taxon>
        <taxon>Lysobacteraceae</taxon>
        <taxon>Arenimonas</taxon>
    </lineage>
</organism>
<keyword evidence="3" id="KW-1185">Reference proteome</keyword>
<protein>
    <submittedName>
        <fullName evidence="2">Uncharacterized protein</fullName>
    </submittedName>
</protein>
<keyword evidence="1" id="KW-1133">Transmembrane helix</keyword>
<dbReference type="OrthoDB" id="5948702at2"/>
<dbReference type="RefSeq" id="WP_139445109.1">
    <property type="nucleotide sequence ID" value="NZ_SMDR01000001.1"/>
</dbReference>
<feature type="transmembrane region" description="Helical" evidence="1">
    <location>
        <begin position="133"/>
        <end position="153"/>
    </location>
</feature>
<dbReference type="EMBL" id="SMDR01000001">
    <property type="protein sequence ID" value="TNJ34586.1"/>
    <property type="molecule type" value="Genomic_DNA"/>
</dbReference>
<proteinExistence type="predicted"/>
<evidence type="ECO:0000313" key="3">
    <source>
        <dbReference type="Proteomes" id="UP000305760"/>
    </source>
</evidence>
<keyword evidence="1" id="KW-0472">Membrane</keyword>
<sequence length="188" mass="20060">MRLLIAALLGGTVLFFWGFVSHMILPVGEMGHGQAVNEDVVMAALKDGLPAQEGVYHVPGLAPDKYEDAAAVAAYSAKATANPNAVIFYQPVGRDGMAMGPQLGKEFATNLVSALLAAWILALAPFGFGKRLAIATALGLFAWLVISVPYWNWYRFGDAFTLGSLIGTVTGWFLAGLPMAWWLSRKGA</sequence>
<accession>A0A5C4RTR7</accession>
<dbReference type="AlphaFoldDB" id="A0A5C4RTR7"/>